<name>A0A8C3H9N4_CHRPI</name>
<accession>A0A8C3H9N4</accession>
<dbReference type="InterPro" id="IPR050199">
    <property type="entry name" value="IgHV"/>
</dbReference>
<feature type="domain" description="Ig-like" evidence="5">
    <location>
        <begin position="1"/>
        <end position="92"/>
    </location>
</feature>
<keyword evidence="2" id="KW-1064">Adaptive immunity</keyword>
<evidence type="ECO:0000256" key="1">
    <source>
        <dbReference type="ARBA" id="ARBA00022859"/>
    </source>
</evidence>
<reference evidence="6" key="1">
    <citation type="submission" date="2025-08" db="UniProtKB">
        <authorList>
            <consortium name="Ensembl"/>
        </authorList>
    </citation>
    <scope>IDENTIFICATION</scope>
</reference>
<dbReference type="Pfam" id="PF07686">
    <property type="entry name" value="V-set"/>
    <property type="match status" value="2"/>
</dbReference>
<dbReference type="Ensembl" id="ENSCPBT00000012501.1">
    <property type="protein sequence ID" value="ENSCPBP00000010420.1"/>
    <property type="gene ID" value="ENSCPBG00000007996.1"/>
</dbReference>
<dbReference type="InterPro" id="IPR013783">
    <property type="entry name" value="Ig-like_fold"/>
</dbReference>
<evidence type="ECO:0000256" key="2">
    <source>
        <dbReference type="ARBA" id="ARBA00023130"/>
    </source>
</evidence>
<dbReference type="InterPro" id="IPR007110">
    <property type="entry name" value="Ig-like_dom"/>
</dbReference>
<keyword evidence="7" id="KW-1185">Reference proteome</keyword>
<organism evidence="6 7">
    <name type="scientific">Chrysemys picta bellii</name>
    <name type="common">Western painted turtle</name>
    <name type="synonym">Emys bellii</name>
    <dbReference type="NCBI Taxonomy" id="8478"/>
    <lineage>
        <taxon>Eukaryota</taxon>
        <taxon>Metazoa</taxon>
        <taxon>Chordata</taxon>
        <taxon>Craniata</taxon>
        <taxon>Vertebrata</taxon>
        <taxon>Euteleostomi</taxon>
        <taxon>Archelosauria</taxon>
        <taxon>Testudinata</taxon>
        <taxon>Testudines</taxon>
        <taxon>Cryptodira</taxon>
        <taxon>Durocryptodira</taxon>
        <taxon>Testudinoidea</taxon>
        <taxon>Emydidae</taxon>
        <taxon>Chrysemys</taxon>
    </lineage>
</organism>
<dbReference type="Proteomes" id="UP000694380">
    <property type="component" value="Unplaced"/>
</dbReference>
<keyword evidence="3" id="KW-1280">Immunoglobulin</keyword>
<evidence type="ECO:0000256" key="4">
    <source>
        <dbReference type="SAM" id="MobiDB-lite"/>
    </source>
</evidence>
<dbReference type="PROSITE" id="PS50835">
    <property type="entry name" value="IG_LIKE"/>
    <property type="match status" value="1"/>
</dbReference>
<dbReference type="SMART" id="SM00409">
    <property type="entry name" value="IG"/>
    <property type="match status" value="2"/>
</dbReference>
<dbReference type="InterPro" id="IPR036179">
    <property type="entry name" value="Ig-like_dom_sf"/>
</dbReference>
<dbReference type="PANTHER" id="PTHR23266">
    <property type="entry name" value="IMMUNOGLOBULIN HEAVY CHAIN"/>
    <property type="match status" value="1"/>
</dbReference>
<dbReference type="AlphaFoldDB" id="A0A8C3H9N4"/>
<keyword evidence="1" id="KW-0391">Immunity</keyword>
<dbReference type="Gene3D" id="2.60.40.10">
    <property type="entry name" value="Immunoglobulins"/>
    <property type="match status" value="2"/>
</dbReference>
<evidence type="ECO:0000313" key="7">
    <source>
        <dbReference type="Proteomes" id="UP000694380"/>
    </source>
</evidence>
<dbReference type="OMA" id="CESEYEG"/>
<evidence type="ECO:0000256" key="3">
    <source>
        <dbReference type="ARBA" id="ARBA00043265"/>
    </source>
</evidence>
<dbReference type="InterPro" id="IPR003599">
    <property type="entry name" value="Ig_sub"/>
</dbReference>
<dbReference type="InterPro" id="IPR013106">
    <property type="entry name" value="Ig_V-set"/>
</dbReference>
<protein>
    <recommendedName>
        <fullName evidence="5">Ig-like domain-containing protein</fullName>
    </recommendedName>
</protein>
<sequence length="273" mass="29413">GDIIRASASVREGRPVKLNCQYSTTYTYYALGWYQQLPGQQPLFLLYRDERGNEHKPRSVAARFSSELSTDVKSFTLSIDGAQRADSAVYFCGLGAPPCRRGGGSVLERKGDESFPQRAPGGGEGATSQGHQEVSGGGEGRGGARSQVKLAGSGPGLGQVSEPLTLTCAVSGGSVTADYWDWYRQLPRGGLDWLGEIDWYNSQWRVDYAPSLQGRITLSADSSKNQFSLRLRSLTGADTATYYSRGKVGCWGGGVGTDPWEGGARTRCAECRE</sequence>
<dbReference type="GeneTree" id="ENSGT01030000234536"/>
<feature type="region of interest" description="Disordered" evidence="4">
    <location>
        <begin position="103"/>
        <end position="156"/>
    </location>
</feature>
<evidence type="ECO:0000259" key="5">
    <source>
        <dbReference type="PROSITE" id="PS50835"/>
    </source>
</evidence>
<dbReference type="GO" id="GO:0005576">
    <property type="term" value="C:extracellular region"/>
    <property type="evidence" value="ECO:0007669"/>
    <property type="project" value="UniProtKB-ARBA"/>
</dbReference>
<reference evidence="6" key="2">
    <citation type="submission" date="2025-09" db="UniProtKB">
        <authorList>
            <consortium name="Ensembl"/>
        </authorList>
    </citation>
    <scope>IDENTIFICATION</scope>
</reference>
<evidence type="ECO:0000313" key="6">
    <source>
        <dbReference type="Ensembl" id="ENSCPBP00000010420.1"/>
    </source>
</evidence>
<dbReference type="SMART" id="SM00406">
    <property type="entry name" value="IGv"/>
    <property type="match status" value="2"/>
</dbReference>
<dbReference type="GO" id="GO:0002250">
    <property type="term" value="P:adaptive immune response"/>
    <property type="evidence" value="ECO:0007669"/>
    <property type="project" value="UniProtKB-KW"/>
</dbReference>
<dbReference type="SUPFAM" id="SSF48726">
    <property type="entry name" value="Immunoglobulin"/>
    <property type="match status" value="2"/>
</dbReference>
<proteinExistence type="predicted"/>
<dbReference type="GO" id="GO:0019814">
    <property type="term" value="C:immunoglobulin complex"/>
    <property type="evidence" value="ECO:0007669"/>
    <property type="project" value="UniProtKB-KW"/>
</dbReference>